<keyword evidence="1" id="KW-0749">Sporulation</keyword>
<evidence type="ECO:0000313" key="4">
    <source>
        <dbReference type="Proteomes" id="UP000219546"/>
    </source>
</evidence>
<feature type="transmembrane region" description="Helical" evidence="2">
    <location>
        <begin position="7"/>
        <end position="30"/>
    </location>
</feature>
<keyword evidence="2" id="KW-1133">Transmembrane helix</keyword>
<dbReference type="Proteomes" id="UP000219546">
    <property type="component" value="Unassembled WGS sequence"/>
</dbReference>
<keyword evidence="2" id="KW-0812">Transmembrane</keyword>
<dbReference type="OrthoDB" id="2374256at2"/>
<keyword evidence="1 2" id="KW-0472">Membrane</keyword>
<evidence type="ECO:0000313" key="3">
    <source>
        <dbReference type="EMBL" id="SNX75594.1"/>
    </source>
</evidence>
<feature type="transmembrane region" description="Helical" evidence="2">
    <location>
        <begin position="85"/>
        <end position="103"/>
    </location>
</feature>
<reference evidence="3 4" key="1">
    <citation type="submission" date="2017-08" db="EMBL/GenBank/DDBJ databases">
        <authorList>
            <person name="de Groot N.N."/>
        </authorList>
    </citation>
    <scope>NUCLEOTIDE SEQUENCE [LARGE SCALE GENOMIC DNA]</scope>
    <source>
        <strain evidence="3 4">JC228</strain>
    </source>
</reference>
<dbReference type="Pfam" id="PF14089">
    <property type="entry name" value="KbaA"/>
    <property type="match status" value="1"/>
</dbReference>
<dbReference type="GO" id="GO:0030435">
    <property type="term" value="P:sporulation resulting in formation of a cellular spore"/>
    <property type="evidence" value="ECO:0007669"/>
    <property type="project" value="UniProtKB-KW"/>
</dbReference>
<dbReference type="GO" id="GO:0045881">
    <property type="term" value="P:positive regulation of sporulation resulting in formation of a cellular spore"/>
    <property type="evidence" value="ECO:0007669"/>
    <property type="project" value="InterPro"/>
</dbReference>
<accession>A0A285D6Z8</accession>
<sequence length="207" mass="23999">MTSRNWVRLFITTLLVGGMTGIFSGFAARWTDFAWMFSPINFTEILWSSIWLFGIGLIYSVISQMGFFSYLTIHRFGLGIFKSIRLWNTVQIILIAVVIFDLIYFDFWIVAVILFVYGLVIAFLKAKQTDKDTFISALFFIIAATTIELIAVLRVGDESWIYFMMISLLVCNTYQLLRLPYYLKRSEAEREARKNKKAAVQVQTVKK</sequence>
<dbReference type="SMART" id="SM01251">
    <property type="entry name" value="KbaA"/>
    <property type="match status" value="1"/>
</dbReference>
<feature type="transmembrane region" description="Helical" evidence="2">
    <location>
        <begin position="50"/>
        <end position="73"/>
    </location>
</feature>
<protein>
    <recommendedName>
        <fullName evidence="1">KinB-signaling pathway activation protein</fullName>
    </recommendedName>
</protein>
<evidence type="ECO:0000256" key="1">
    <source>
        <dbReference type="PIRNR" id="PIRNR029886"/>
    </source>
</evidence>
<name>A0A285D6Z8_9BACI</name>
<evidence type="ECO:0000256" key="2">
    <source>
        <dbReference type="SAM" id="Phobius"/>
    </source>
</evidence>
<feature type="transmembrane region" description="Helical" evidence="2">
    <location>
        <begin position="109"/>
        <end position="126"/>
    </location>
</feature>
<feature type="transmembrane region" description="Helical" evidence="2">
    <location>
        <begin position="133"/>
        <end position="153"/>
    </location>
</feature>
<dbReference type="PIRSF" id="PIRSF029886">
    <property type="entry name" value="KBAA"/>
    <property type="match status" value="1"/>
</dbReference>
<dbReference type="InterPro" id="IPR024164">
    <property type="entry name" value="KinB-signalling_activ"/>
</dbReference>
<dbReference type="AlphaFoldDB" id="A0A285D6Z8"/>
<keyword evidence="4" id="KW-1185">Reference proteome</keyword>
<feature type="transmembrane region" description="Helical" evidence="2">
    <location>
        <begin position="159"/>
        <end position="177"/>
    </location>
</feature>
<comment type="function">
    <text evidence="1">Involved in the activation of the KinB signaling pathway of sporulation.</text>
</comment>
<proteinExistence type="predicted"/>
<dbReference type="EMBL" id="OAOP01000014">
    <property type="protein sequence ID" value="SNX75594.1"/>
    <property type="molecule type" value="Genomic_DNA"/>
</dbReference>
<organism evidence="3 4">
    <name type="scientific">Bacillus oleivorans</name>
    <dbReference type="NCBI Taxonomy" id="1448271"/>
    <lineage>
        <taxon>Bacteria</taxon>
        <taxon>Bacillati</taxon>
        <taxon>Bacillota</taxon>
        <taxon>Bacilli</taxon>
        <taxon>Bacillales</taxon>
        <taxon>Bacillaceae</taxon>
        <taxon>Bacillus</taxon>
    </lineage>
</organism>
<comment type="subcellular location">
    <subcellularLocation>
        <location evidence="1">Cell membrane</location>
    </subcellularLocation>
</comment>
<gene>
    <name evidence="3" type="ORF">SAMN05877753_1144</name>
</gene>
<keyword evidence="1" id="KW-1003">Cell membrane</keyword>
<dbReference type="RefSeq" id="WP_097160660.1">
    <property type="nucleotide sequence ID" value="NZ_JBEPMQ010000018.1"/>
</dbReference>
<dbReference type="GO" id="GO:0005886">
    <property type="term" value="C:plasma membrane"/>
    <property type="evidence" value="ECO:0007669"/>
    <property type="project" value="UniProtKB-SubCell"/>
</dbReference>